<keyword evidence="4" id="KW-1185">Reference proteome</keyword>
<dbReference type="InterPro" id="IPR040361">
    <property type="entry name" value="TPD1"/>
</dbReference>
<protein>
    <submittedName>
        <fullName evidence="3">Uncharacterized protein</fullName>
    </submittedName>
</protein>
<dbReference type="Gramene" id="ONI34486">
    <property type="protein sequence ID" value="ONI34486"/>
    <property type="gene ID" value="PRUPE_1G484200"/>
</dbReference>
<organism evidence="3 4">
    <name type="scientific">Prunus persica</name>
    <name type="common">Peach</name>
    <name type="synonym">Amygdalus persica</name>
    <dbReference type="NCBI Taxonomy" id="3760"/>
    <lineage>
        <taxon>Eukaryota</taxon>
        <taxon>Viridiplantae</taxon>
        <taxon>Streptophyta</taxon>
        <taxon>Embryophyta</taxon>
        <taxon>Tracheophyta</taxon>
        <taxon>Spermatophyta</taxon>
        <taxon>Magnoliopsida</taxon>
        <taxon>eudicotyledons</taxon>
        <taxon>Gunneridae</taxon>
        <taxon>Pentapetalae</taxon>
        <taxon>rosids</taxon>
        <taxon>fabids</taxon>
        <taxon>Rosales</taxon>
        <taxon>Rosaceae</taxon>
        <taxon>Amygdaloideae</taxon>
        <taxon>Amygdaleae</taxon>
        <taxon>Prunus</taxon>
    </lineage>
</organism>
<dbReference type="Pfam" id="PF24068">
    <property type="entry name" value="TPD1_C"/>
    <property type="match status" value="1"/>
</dbReference>
<proteinExistence type="predicted"/>
<name>A0A251RET1_PRUPE</name>
<dbReference type="GO" id="GO:0001709">
    <property type="term" value="P:cell fate determination"/>
    <property type="evidence" value="ECO:0000318"/>
    <property type="project" value="GO_Central"/>
</dbReference>
<sequence>MEAIAKSFVLVLLLSLVSHISFIKIAGFCACTLNNINIGTTRSGREIGGKPEWNVVVTNNCACAQTSIVLSCKGFQTTEPVDPAILKKQGNVCRLIMGNLLDAGASVKFSYAWDPPFLLLPSSSVISGGC</sequence>
<keyword evidence="1 2" id="KW-0732">Signal</keyword>
<reference evidence="3 4" key="1">
    <citation type="journal article" date="2013" name="Nat. Genet.">
        <title>The high-quality draft genome of peach (Prunus persica) identifies unique patterns of genetic diversity, domestication and genome evolution.</title>
        <authorList>
            <consortium name="International Peach Genome Initiative"/>
            <person name="Verde I."/>
            <person name="Abbott A.G."/>
            <person name="Scalabrin S."/>
            <person name="Jung S."/>
            <person name="Shu S."/>
            <person name="Marroni F."/>
            <person name="Zhebentyayeva T."/>
            <person name="Dettori M.T."/>
            <person name="Grimwood J."/>
            <person name="Cattonaro F."/>
            <person name="Zuccolo A."/>
            <person name="Rossini L."/>
            <person name="Jenkins J."/>
            <person name="Vendramin E."/>
            <person name="Meisel L.A."/>
            <person name="Decroocq V."/>
            <person name="Sosinski B."/>
            <person name="Prochnik S."/>
            <person name="Mitros T."/>
            <person name="Policriti A."/>
            <person name="Cipriani G."/>
            <person name="Dondini L."/>
            <person name="Ficklin S."/>
            <person name="Goodstein D.M."/>
            <person name="Xuan P."/>
            <person name="Del Fabbro C."/>
            <person name="Aramini V."/>
            <person name="Copetti D."/>
            <person name="Gonzalez S."/>
            <person name="Horner D.S."/>
            <person name="Falchi R."/>
            <person name="Lucas S."/>
            <person name="Mica E."/>
            <person name="Maldonado J."/>
            <person name="Lazzari B."/>
            <person name="Bielenberg D."/>
            <person name="Pirona R."/>
            <person name="Miculan M."/>
            <person name="Barakat A."/>
            <person name="Testolin R."/>
            <person name="Stella A."/>
            <person name="Tartarini S."/>
            <person name="Tonutti P."/>
            <person name="Arus P."/>
            <person name="Orellana A."/>
            <person name="Wells C."/>
            <person name="Main D."/>
            <person name="Vizzotto G."/>
            <person name="Silva H."/>
            <person name="Salamini F."/>
            <person name="Schmutz J."/>
            <person name="Morgante M."/>
            <person name="Rokhsar D.S."/>
        </authorList>
    </citation>
    <scope>NUCLEOTIDE SEQUENCE [LARGE SCALE GENOMIC DNA]</scope>
    <source>
        <strain evidence="4">cv. Nemared</strain>
    </source>
</reference>
<feature type="chain" id="PRO_5012693518" evidence="2">
    <location>
        <begin position="23"/>
        <end position="130"/>
    </location>
</feature>
<evidence type="ECO:0000313" key="4">
    <source>
        <dbReference type="Proteomes" id="UP000006882"/>
    </source>
</evidence>
<dbReference type="STRING" id="3760.A0A251RET1"/>
<dbReference type="EMBL" id="CM007651">
    <property type="protein sequence ID" value="ONI34486.1"/>
    <property type="molecule type" value="Genomic_DNA"/>
</dbReference>
<evidence type="ECO:0000256" key="2">
    <source>
        <dbReference type="SAM" id="SignalP"/>
    </source>
</evidence>
<gene>
    <name evidence="3" type="ORF">PRUPE_1G484200</name>
</gene>
<evidence type="ECO:0000313" key="3">
    <source>
        <dbReference type="EMBL" id="ONI34486.1"/>
    </source>
</evidence>
<evidence type="ECO:0000256" key="1">
    <source>
        <dbReference type="ARBA" id="ARBA00022729"/>
    </source>
</evidence>
<dbReference type="eggNOG" id="ENOG502S7JS">
    <property type="taxonomic scope" value="Eukaryota"/>
</dbReference>
<dbReference type="AlphaFoldDB" id="A0A251RET1"/>
<feature type="signal peptide" evidence="2">
    <location>
        <begin position="1"/>
        <end position="22"/>
    </location>
</feature>
<dbReference type="Proteomes" id="UP000006882">
    <property type="component" value="Chromosome G1"/>
</dbReference>
<accession>A0A251RET1</accession>
<dbReference type="PANTHER" id="PTHR33184:SF11">
    <property type="entry name" value="BETA-1,3-N-ACETYLGLUCOSAMINYLTRANSFERASE FAMILY PROTEIN"/>
    <property type="match status" value="1"/>
</dbReference>
<dbReference type="PANTHER" id="PTHR33184">
    <property type="entry name" value="PROTEIN TAPETUM DETERMINANT 1-LIKE-RELATED"/>
    <property type="match status" value="1"/>
</dbReference>